<dbReference type="SUPFAM" id="SSF101821">
    <property type="entry name" value="Aminopeptidase/glucanase lid domain"/>
    <property type="match status" value="1"/>
</dbReference>
<evidence type="ECO:0000256" key="2">
    <source>
        <dbReference type="ARBA" id="ARBA00022438"/>
    </source>
</evidence>
<evidence type="ECO:0000313" key="9">
    <source>
        <dbReference type="EMBL" id="MCI5755532.1"/>
    </source>
</evidence>
<dbReference type="CDD" id="cd05657">
    <property type="entry name" value="M42_glucanase_like"/>
    <property type="match status" value="1"/>
</dbReference>
<comment type="similarity">
    <text evidence="1 6">Belongs to the peptidase M42 family.</text>
</comment>
<dbReference type="AlphaFoldDB" id="A0AAE3FGC6"/>
<dbReference type="InterPro" id="IPR023367">
    <property type="entry name" value="Peptidase_M42_dom2"/>
</dbReference>
<evidence type="ECO:0000256" key="5">
    <source>
        <dbReference type="ARBA" id="ARBA00022801"/>
    </source>
</evidence>
<dbReference type="SUPFAM" id="SSF53187">
    <property type="entry name" value="Zn-dependent exopeptidases"/>
    <property type="match status" value="1"/>
</dbReference>
<comment type="cofactor">
    <cofactor evidence="8">
        <name>a divalent metal cation</name>
        <dbReference type="ChEBI" id="CHEBI:60240"/>
    </cofactor>
    <text evidence="8">Binds 2 divalent metal cations per subunit.</text>
</comment>
<evidence type="ECO:0000256" key="3">
    <source>
        <dbReference type="ARBA" id="ARBA00022670"/>
    </source>
</evidence>
<feature type="binding site" evidence="8">
    <location>
        <position position="190"/>
    </location>
    <ligand>
        <name>Zn(2+)</name>
        <dbReference type="ChEBI" id="CHEBI:29105"/>
        <label>1</label>
    </ligand>
</feature>
<dbReference type="PIRSF" id="PIRSF001123">
    <property type="entry name" value="PepA_GA"/>
    <property type="match status" value="1"/>
</dbReference>
<dbReference type="Pfam" id="PF05343">
    <property type="entry name" value="Peptidase_M42"/>
    <property type="match status" value="1"/>
</dbReference>
<reference evidence="9 10" key="1">
    <citation type="submission" date="2022-03" db="EMBL/GenBank/DDBJ databases">
        <title>Metagenome-assembled genomes from swine fecal metagenomes.</title>
        <authorList>
            <person name="Holman D.B."/>
            <person name="Kommadath A."/>
        </authorList>
    </citation>
    <scope>NUCLEOTIDE SEQUENCE [LARGE SCALE GENOMIC DNA]</scope>
    <source>
        <strain evidence="9">SUG147</strain>
    </source>
</reference>
<protein>
    <submittedName>
        <fullName evidence="9">M42 family metallopeptidase</fullName>
    </submittedName>
</protein>
<organism evidence="9 10">
    <name type="scientific">Candidatus Colimorpha enterica</name>
    <dbReference type="NCBI Taxonomy" id="3083063"/>
    <lineage>
        <taxon>Bacteria</taxon>
        <taxon>Pseudomonadati</taxon>
        <taxon>Bacteroidota</taxon>
        <taxon>Bacteroidia</taxon>
        <taxon>Bacteroidales</taxon>
        <taxon>Candidatus Colimorpha</taxon>
    </lineage>
</organism>
<evidence type="ECO:0000256" key="6">
    <source>
        <dbReference type="PIRNR" id="PIRNR001123"/>
    </source>
</evidence>
<accession>A0AAE3FGC6</accession>
<feature type="binding site" evidence="8">
    <location>
        <position position="244"/>
    </location>
    <ligand>
        <name>Zn(2+)</name>
        <dbReference type="ChEBI" id="CHEBI:29105"/>
        <label>1</label>
    </ligand>
</feature>
<dbReference type="GO" id="GO:0004177">
    <property type="term" value="F:aminopeptidase activity"/>
    <property type="evidence" value="ECO:0007669"/>
    <property type="project" value="UniProtKB-UniRule"/>
</dbReference>
<evidence type="ECO:0000256" key="4">
    <source>
        <dbReference type="ARBA" id="ARBA00022723"/>
    </source>
</evidence>
<feature type="binding site" evidence="8">
    <location>
        <position position="225"/>
    </location>
    <ligand>
        <name>Zn(2+)</name>
        <dbReference type="ChEBI" id="CHEBI:29105"/>
        <label>2</label>
    </ligand>
</feature>
<feature type="binding site" evidence="8">
    <location>
        <position position="190"/>
    </location>
    <ligand>
        <name>Zn(2+)</name>
        <dbReference type="ChEBI" id="CHEBI:29105"/>
        <label>2</label>
    </ligand>
</feature>
<keyword evidence="5" id="KW-0378">Hydrolase</keyword>
<feature type="active site" description="Proton acceptor" evidence="7">
    <location>
        <position position="224"/>
    </location>
</feature>
<dbReference type="PANTHER" id="PTHR32481:SF7">
    <property type="entry name" value="AMINOPEPTIDASE YHFE-RELATED"/>
    <property type="match status" value="1"/>
</dbReference>
<dbReference type="Gene3D" id="3.40.630.10">
    <property type="entry name" value="Zn peptidases"/>
    <property type="match status" value="1"/>
</dbReference>
<dbReference type="EMBL" id="JALEMU010000069">
    <property type="protein sequence ID" value="MCI5755532.1"/>
    <property type="molecule type" value="Genomic_DNA"/>
</dbReference>
<sequence length="350" mass="38098">MPETVEKYREYYFDTVKKLLLTPSPSGYYREVMKVVKELAEAEGCEFYLTRKGCGVITVPGRDRERAVGACAHCDTLGAMVRSVDSAGGINFTTVGGPSLPSLDGEYCTVITRDGRKYGGTFLSKSPAVHVYRDSGTRARDCDNMYVRLDETVKSADDVKALGIENGDYICFDPKTTVTESGFLKSRFIDDKASVACLLTAVHIMHDSGFVPETDIVMLVTMYEEVGHGASYLPRDIESMLGVDMGCIGDDLQCTEYDVSICAKDSRGPYDYEMTSALVTLAKENGLSYAVDIYPFYGSDVGAMWAGGNDVPGALIGTGVHASHGMERTHWSGISNTVALILLHFGMKNV</sequence>
<keyword evidence="4 8" id="KW-0479">Metal-binding</keyword>
<evidence type="ECO:0000313" key="10">
    <source>
        <dbReference type="Proteomes" id="UP001139365"/>
    </source>
</evidence>
<dbReference type="Proteomes" id="UP001139365">
    <property type="component" value="Unassembled WGS sequence"/>
</dbReference>
<dbReference type="PANTHER" id="PTHR32481">
    <property type="entry name" value="AMINOPEPTIDASE"/>
    <property type="match status" value="1"/>
</dbReference>
<comment type="caution">
    <text evidence="9">The sequence shown here is derived from an EMBL/GenBank/DDBJ whole genome shotgun (WGS) entry which is preliminary data.</text>
</comment>
<dbReference type="GO" id="GO:0006508">
    <property type="term" value="P:proteolysis"/>
    <property type="evidence" value="ECO:0007669"/>
    <property type="project" value="UniProtKB-KW"/>
</dbReference>
<feature type="binding site" evidence="8">
    <location>
        <position position="324"/>
    </location>
    <ligand>
        <name>Zn(2+)</name>
        <dbReference type="ChEBI" id="CHEBI:29105"/>
        <label>2</label>
    </ligand>
</feature>
<evidence type="ECO:0000256" key="7">
    <source>
        <dbReference type="PIRSR" id="PIRSR001123-1"/>
    </source>
</evidence>
<keyword evidence="2" id="KW-0031">Aminopeptidase</keyword>
<proteinExistence type="inferred from homology"/>
<evidence type="ECO:0000256" key="8">
    <source>
        <dbReference type="PIRSR" id="PIRSR001123-2"/>
    </source>
</evidence>
<name>A0AAE3FGC6_9BACT</name>
<dbReference type="InterPro" id="IPR008007">
    <property type="entry name" value="Peptidase_M42"/>
</dbReference>
<dbReference type="GO" id="GO:0046872">
    <property type="term" value="F:metal ion binding"/>
    <property type="evidence" value="ECO:0007669"/>
    <property type="project" value="UniProtKB-UniRule"/>
</dbReference>
<dbReference type="Gene3D" id="2.40.30.40">
    <property type="entry name" value="Peptidase M42, domain 2"/>
    <property type="match status" value="1"/>
</dbReference>
<gene>
    <name evidence="9" type="ORF">MR241_04485</name>
</gene>
<dbReference type="InterPro" id="IPR051464">
    <property type="entry name" value="Peptidase_M42_aminopept"/>
</dbReference>
<keyword evidence="3" id="KW-0645">Protease</keyword>
<evidence type="ECO:0000256" key="1">
    <source>
        <dbReference type="ARBA" id="ARBA00006272"/>
    </source>
</evidence>
<feature type="binding site" evidence="8">
    <location>
        <position position="73"/>
    </location>
    <ligand>
        <name>Zn(2+)</name>
        <dbReference type="ChEBI" id="CHEBI:29105"/>
        <label>1</label>
    </ligand>
</feature>